<dbReference type="EMBL" id="MQVS01000004">
    <property type="protein sequence ID" value="OKL51959.1"/>
    <property type="molecule type" value="Genomic_DNA"/>
</dbReference>
<sequence length="352" mass="38199">MLDTGELPPIDIPTSTVARHALSLLGPTPYTLAELARRAGTTVEAAAQYWGGMGYTLGRHDRPRFGDMDVAALRRAAALIENGVIDNETSSMLLRAGQLTDRLVLWQVESVVADIARRLNVDDTTARLVALDRMGEMFEELERQLVYTWRRQMVALLARLDTDVSQAGVSHIDPEVYPLHRTLGFVDMVSFSRHSAQVGAAALAELIGKFELICRDVITAHGARVVKTIGDAVLFVADNVETGVEVALLLMEALRTAEGLLPMRASVVDGHVFSRYGDVFGPTVNLAARLVDVADPGCLFTDEATAQALSAPEFAGRYVLKGREPMELQGLGEVQPFALFRAGNHTCGDEEG</sequence>
<dbReference type="PROSITE" id="PS50125">
    <property type="entry name" value="GUANYLATE_CYCLASE_2"/>
    <property type="match status" value="1"/>
</dbReference>
<dbReference type="SUPFAM" id="SSF55073">
    <property type="entry name" value="Nucleotide cyclase"/>
    <property type="match status" value="1"/>
</dbReference>
<dbReference type="GO" id="GO:0009190">
    <property type="term" value="P:cyclic nucleotide biosynthetic process"/>
    <property type="evidence" value="ECO:0007669"/>
    <property type="project" value="InterPro"/>
</dbReference>
<organism evidence="2 3">
    <name type="scientific">Buchananella hordeovulneris</name>
    <dbReference type="NCBI Taxonomy" id="52770"/>
    <lineage>
        <taxon>Bacteria</taxon>
        <taxon>Bacillati</taxon>
        <taxon>Actinomycetota</taxon>
        <taxon>Actinomycetes</taxon>
        <taxon>Actinomycetales</taxon>
        <taxon>Actinomycetaceae</taxon>
        <taxon>Buchananella</taxon>
    </lineage>
</organism>
<feature type="domain" description="Guanylate cyclase" evidence="1">
    <location>
        <begin position="182"/>
        <end position="291"/>
    </location>
</feature>
<dbReference type="AlphaFoldDB" id="A0A1Q5PWY5"/>
<dbReference type="GO" id="GO:0004016">
    <property type="term" value="F:adenylate cyclase activity"/>
    <property type="evidence" value="ECO:0007669"/>
    <property type="project" value="UniProtKB-ARBA"/>
</dbReference>
<dbReference type="SMART" id="SM00044">
    <property type="entry name" value="CYCc"/>
    <property type="match status" value="1"/>
</dbReference>
<evidence type="ECO:0000313" key="2">
    <source>
        <dbReference type="EMBL" id="OKL51959.1"/>
    </source>
</evidence>
<dbReference type="Gene3D" id="3.30.70.1230">
    <property type="entry name" value="Nucleotide cyclase"/>
    <property type="match status" value="1"/>
</dbReference>
<proteinExistence type="predicted"/>
<dbReference type="STRING" id="52770.BSZ40_05160"/>
<reference evidence="3" key="1">
    <citation type="submission" date="2016-12" db="EMBL/GenBank/DDBJ databases">
        <authorList>
            <person name="Meng X."/>
        </authorList>
    </citation>
    <scope>NUCLEOTIDE SEQUENCE [LARGE SCALE GENOMIC DNA]</scope>
    <source>
        <strain evidence="3">DSM 20732</strain>
    </source>
</reference>
<dbReference type="InterPro" id="IPR029787">
    <property type="entry name" value="Nucleotide_cyclase"/>
</dbReference>
<dbReference type="GO" id="GO:0035556">
    <property type="term" value="P:intracellular signal transduction"/>
    <property type="evidence" value="ECO:0007669"/>
    <property type="project" value="InterPro"/>
</dbReference>
<name>A0A1Q5PWY5_9ACTO</name>
<comment type="caution">
    <text evidence="2">The sequence shown here is derived from an EMBL/GenBank/DDBJ whole genome shotgun (WGS) entry which is preliminary data.</text>
</comment>
<accession>A0A1Q5PWY5</accession>
<gene>
    <name evidence="2" type="ORF">BSZ40_05160</name>
</gene>
<dbReference type="CDD" id="cd07302">
    <property type="entry name" value="CHD"/>
    <property type="match status" value="1"/>
</dbReference>
<protein>
    <recommendedName>
        <fullName evidence="1">Guanylate cyclase domain-containing protein</fullName>
    </recommendedName>
</protein>
<keyword evidence="3" id="KW-1185">Reference proteome</keyword>
<evidence type="ECO:0000259" key="1">
    <source>
        <dbReference type="PROSITE" id="PS50125"/>
    </source>
</evidence>
<dbReference type="InterPro" id="IPR001054">
    <property type="entry name" value="A/G_cyclase"/>
</dbReference>
<dbReference type="Pfam" id="PF00211">
    <property type="entry name" value="Guanylate_cyc"/>
    <property type="match status" value="1"/>
</dbReference>
<dbReference type="InParanoid" id="A0A1Q5PWY5"/>
<dbReference type="Proteomes" id="UP000185612">
    <property type="component" value="Unassembled WGS sequence"/>
</dbReference>
<evidence type="ECO:0000313" key="3">
    <source>
        <dbReference type="Proteomes" id="UP000185612"/>
    </source>
</evidence>